<feature type="domain" description="ATP-dependent DNA ligase family profile" evidence="5">
    <location>
        <begin position="111"/>
        <end position="197"/>
    </location>
</feature>
<sequence length="360" mass="40220">MLPIDLPLTPMLAKTAATIPPGQAYEPKWDGWRALLARDGEHVKVWSRHGTDLTVYFPELVIAAEFLPERCVLDGEIVIIAGDKLEYTRLATRHATAAKAPQLAVQFPASFICFDVLCIDDTSLLDHPWHQRRDLLETILDEAPPMLLLSPVTMDLALAQDWFERLEGAGLDGVVAKNPDGRYLPGQRALTKIKHRRTADMVVGGFRLDRTSTPERPQLGSLLLGLFDDAGVLQFVGITAGFPGAMRGELAQMFATLELPRRTPEFDAHPWAPATAGPLGARVPDHVTRWTQPRDEVHLTFPLLVAEVQYDYLHDGVRFRSNADFQRWRPDRTPESCRFDQLEHPIEWSLADVLASGDDG</sequence>
<evidence type="ECO:0000256" key="1">
    <source>
        <dbReference type="ARBA" id="ARBA00007572"/>
    </source>
</evidence>
<name>A0ABZ3FS28_9ACTN</name>
<dbReference type="Proteomes" id="UP001442841">
    <property type="component" value="Chromosome"/>
</dbReference>
<dbReference type="SUPFAM" id="SSF56091">
    <property type="entry name" value="DNA ligase/mRNA capping enzyme, catalytic domain"/>
    <property type="match status" value="1"/>
</dbReference>
<dbReference type="CDD" id="cd07905">
    <property type="entry name" value="Adenylation_DNA_ligase_LigC"/>
    <property type="match status" value="1"/>
</dbReference>
<keyword evidence="7" id="KW-1185">Reference proteome</keyword>
<dbReference type="InterPro" id="IPR012309">
    <property type="entry name" value="DNA_ligase_ATP-dep_C"/>
</dbReference>
<keyword evidence="3 6" id="KW-0436">Ligase</keyword>
<dbReference type="Gene3D" id="3.30.470.30">
    <property type="entry name" value="DNA ligase/mRNA capping enzyme"/>
    <property type="match status" value="1"/>
</dbReference>
<organism evidence="6 7">
    <name type="scientific">Ammonicoccus fulvus</name>
    <dbReference type="NCBI Taxonomy" id="3138240"/>
    <lineage>
        <taxon>Bacteria</taxon>
        <taxon>Bacillati</taxon>
        <taxon>Actinomycetota</taxon>
        <taxon>Actinomycetes</taxon>
        <taxon>Propionibacteriales</taxon>
        <taxon>Propionibacteriaceae</taxon>
        <taxon>Ammonicoccus</taxon>
    </lineage>
</organism>
<protein>
    <recommendedName>
        <fullName evidence="2">DNA ligase (ATP)</fullName>
        <ecNumber evidence="2">6.5.1.1</ecNumber>
    </recommendedName>
</protein>
<dbReference type="EC" id="6.5.1.1" evidence="2"/>
<dbReference type="GO" id="GO:0003910">
    <property type="term" value="F:DNA ligase (ATP) activity"/>
    <property type="evidence" value="ECO:0007669"/>
    <property type="project" value="UniProtKB-EC"/>
</dbReference>
<reference evidence="6 7" key="1">
    <citation type="submission" date="2024-04" db="EMBL/GenBank/DDBJ databases">
        <title>Isolation of an actinomycete strain from pig manure.</title>
        <authorList>
            <person name="Gong T."/>
            <person name="Yu Z."/>
            <person name="An M."/>
            <person name="Wei C."/>
            <person name="Yang W."/>
            <person name="Liu L."/>
        </authorList>
    </citation>
    <scope>NUCLEOTIDE SEQUENCE [LARGE SCALE GENOMIC DNA]</scope>
    <source>
        <strain evidence="6 7">ZF39</strain>
    </source>
</reference>
<dbReference type="InterPro" id="IPR012340">
    <property type="entry name" value="NA-bd_OB-fold"/>
</dbReference>
<dbReference type="PROSITE" id="PS00697">
    <property type="entry name" value="DNA_LIGASE_A1"/>
    <property type="match status" value="1"/>
</dbReference>
<comment type="catalytic activity">
    <reaction evidence="4">
        <text>ATP + (deoxyribonucleotide)n-3'-hydroxyl + 5'-phospho-(deoxyribonucleotide)m = (deoxyribonucleotide)n+m + AMP + diphosphate.</text>
        <dbReference type="EC" id="6.5.1.1"/>
    </reaction>
</comment>
<gene>
    <name evidence="6" type="ORF">AADG42_09455</name>
</gene>
<dbReference type="InterPro" id="IPR050191">
    <property type="entry name" value="ATP-dep_DNA_ligase"/>
</dbReference>
<dbReference type="InterPro" id="IPR012310">
    <property type="entry name" value="DNA_ligase_ATP-dep_cent"/>
</dbReference>
<proteinExistence type="inferred from homology"/>
<dbReference type="Pfam" id="PF04679">
    <property type="entry name" value="DNA_ligase_A_C"/>
    <property type="match status" value="1"/>
</dbReference>
<comment type="similarity">
    <text evidence="1">Belongs to the ATP-dependent DNA ligase family.</text>
</comment>
<evidence type="ECO:0000313" key="7">
    <source>
        <dbReference type="Proteomes" id="UP001442841"/>
    </source>
</evidence>
<dbReference type="RefSeq" id="WP_425308970.1">
    <property type="nucleotide sequence ID" value="NZ_CP154795.1"/>
</dbReference>
<dbReference type="PANTHER" id="PTHR45674">
    <property type="entry name" value="DNA LIGASE 1/3 FAMILY MEMBER"/>
    <property type="match status" value="1"/>
</dbReference>
<dbReference type="NCBIfam" id="NF006078">
    <property type="entry name" value="PRK08224.1"/>
    <property type="match status" value="1"/>
</dbReference>
<dbReference type="SUPFAM" id="SSF50249">
    <property type="entry name" value="Nucleic acid-binding proteins"/>
    <property type="match status" value="1"/>
</dbReference>
<evidence type="ECO:0000256" key="2">
    <source>
        <dbReference type="ARBA" id="ARBA00012727"/>
    </source>
</evidence>
<evidence type="ECO:0000259" key="5">
    <source>
        <dbReference type="PROSITE" id="PS50160"/>
    </source>
</evidence>
<accession>A0ABZ3FS28</accession>
<dbReference type="PANTHER" id="PTHR45674:SF4">
    <property type="entry name" value="DNA LIGASE 1"/>
    <property type="match status" value="1"/>
</dbReference>
<dbReference type="Gene3D" id="2.40.50.140">
    <property type="entry name" value="Nucleic acid-binding proteins"/>
    <property type="match status" value="1"/>
</dbReference>
<evidence type="ECO:0000256" key="3">
    <source>
        <dbReference type="ARBA" id="ARBA00022598"/>
    </source>
</evidence>
<dbReference type="EMBL" id="CP154795">
    <property type="protein sequence ID" value="XAN07510.1"/>
    <property type="molecule type" value="Genomic_DNA"/>
</dbReference>
<dbReference type="PROSITE" id="PS50160">
    <property type="entry name" value="DNA_LIGASE_A3"/>
    <property type="match status" value="1"/>
</dbReference>
<dbReference type="InterPro" id="IPR044119">
    <property type="entry name" value="Adenylation_LigC-like"/>
</dbReference>
<evidence type="ECO:0000313" key="6">
    <source>
        <dbReference type="EMBL" id="XAN07510.1"/>
    </source>
</evidence>
<evidence type="ECO:0000256" key="4">
    <source>
        <dbReference type="ARBA" id="ARBA00034003"/>
    </source>
</evidence>
<dbReference type="InterPro" id="IPR016059">
    <property type="entry name" value="DNA_ligase_ATP-dep_CS"/>
</dbReference>
<dbReference type="Pfam" id="PF01068">
    <property type="entry name" value="DNA_ligase_A_M"/>
    <property type="match status" value="1"/>
</dbReference>